<name>A0ABR2GYB4_9EUKA</name>
<keyword evidence="2" id="KW-1185">Reference proteome</keyword>
<evidence type="ECO:0000313" key="2">
    <source>
        <dbReference type="Proteomes" id="UP001470230"/>
    </source>
</evidence>
<comment type="caution">
    <text evidence="1">The sequence shown here is derived from an EMBL/GenBank/DDBJ whole genome shotgun (WGS) entry which is preliminary data.</text>
</comment>
<evidence type="ECO:0000313" key="1">
    <source>
        <dbReference type="EMBL" id="KAK8838638.1"/>
    </source>
</evidence>
<dbReference type="Proteomes" id="UP001470230">
    <property type="component" value="Unassembled WGS sequence"/>
</dbReference>
<dbReference type="EMBL" id="JAPFFF010000054">
    <property type="protein sequence ID" value="KAK8838638.1"/>
    <property type="molecule type" value="Genomic_DNA"/>
</dbReference>
<sequence length="106" mass="12588">MFDEILNEDRKDLNTDILSKATTNNEQIMLEISHTKEDSKTQPYINKEITLLNYLELKFNECQRRVGREKLRHVTRKIDVSQLTPDSLTAILRTLNKDIKYKNKHE</sequence>
<gene>
    <name evidence="1" type="ORF">M9Y10_032674</name>
</gene>
<reference evidence="1 2" key="1">
    <citation type="submission" date="2024-04" db="EMBL/GenBank/DDBJ databases">
        <title>Tritrichomonas musculus Genome.</title>
        <authorList>
            <person name="Alves-Ferreira E."/>
            <person name="Grigg M."/>
            <person name="Lorenzi H."/>
            <person name="Galac M."/>
        </authorList>
    </citation>
    <scope>NUCLEOTIDE SEQUENCE [LARGE SCALE GENOMIC DNA]</scope>
    <source>
        <strain evidence="1 2">EAF2021</strain>
    </source>
</reference>
<proteinExistence type="predicted"/>
<protein>
    <submittedName>
        <fullName evidence="1">Uncharacterized protein</fullName>
    </submittedName>
</protein>
<accession>A0ABR2GYB4</accession>
<organism evidence="1 2">
    <name type="scientific">Tritrichomonas musculus</name>
    <dbReference type="NCBI Taxonomy" id="1915356"/>
    <lineage>
        <taxon>Eukaryota</taxon>
        <taxon>Metamonada</taxon>
        <taxon>Parabasalia</taxon>
        <taxon>Tritrichomonadida</taxon>
        <taxon>Tritrichomonadidae</taxon>
        <taxon>Tritrichomonas</taxon>
    </lineage>
</organism>